<organism evidence="3">
    <name type="scientific">Oryza sativa subsp. japonica</name>
    <name type="common">Rice</name>
    <dbReference type="NCBI Taxonomy" id="39947"/>
    <lineage>
        <taxon>Eukaryota</taxon>
        <taxon>Viridiplantae</taxon>
        <taxon>Streptophyta</taxon>
        <taxon>Embryophyta</taxon>
        <taxon>Tracheophyta</taxon>
        <taxon>Spermatophyta</taxon>
        <taxon>Magnoliopsida</taxon>
        <taxon>Liliopsida</taxon>
        <taxon>Poales</taxon>
        <taxon>Poaceae</taxon>
        <taxon>BOP clade</taxon>
        <taxon>Oryzoideae</taxon>
        <taxon>Oryzeae</taxon>
        <taxon>Oryzinae</taxon>
        <taxon>Oryza</taxon>
        <taxon>Oryza sativa</taxon>
    </lineage>
</organism>
<feature type="domain" description="DUF7597" evidence="2">
    <location>
        <begin position="207"/>
        <end position="255"/>
    </location>
</feature>
<proteinExistence type="predicted"/>
<dbReference type="PANTHER" id="PTHR33075">
    <property type="entry name" value="OS02G0499800 PROTEIN"/>
    <property type="match status" value="1"/>
</dbReference>
<dbReference type="PANTHER" id="PTHR33075:SF7">
    <property type="entry name" value="OS02G0303350 PROTEIN"/>
    <property type="match status" value="1"/>
</dbReference>
<feature type="region of interest" description="Disordered" evidence="1">
    <location>
        <begin position="363"/>
        <end position="406"/>
    </location>
</feature>
<sequence length="644" mass="72506">MGDLSFADKWDFSLGLDFASQIWSRLRSPFLVSDRKVGLWMYSLKSFQNKFFKLHFHLWRNGGPDWYREYTLWVLEEENSWTKVGRKSKPISNGVIRPGVSFANVFSSEPTRSRAAVLIKKVFDTIKDSILDPNRPSVLPVRKLVFDCLDFPRRNVVQVSGSNLLHDGSSSKAGSLGSFKCSKCLATGHSRSDCHFRVCFKACFAYGHKARYCLAQIRSPLVRDTLVEAFGFQYSKFHTVHFRHHGRGSNWRAAHTNRRGWVMFLGYPLDFRNQHYINKEVSLFGRLVDWQERDPIPGSVMLRAVFDDIDAVPRVFLLKELPLRGGLGQSWTFGVFVLNTEFADIHLGDEDLPPLMVHLQEPTQQHNDHMDMQPDAPPQHDQPWGNWDQQGENNPENTGNSGISAGPNQNLAMSILENEASPVFFVLDSVQGKIQEVVLRNQGPPTVLLVHAPFISLVLPRRNVAFDSLPLVYHSSQLPLVVVQPLGHDEDMDHDMGSPLGHDEIFDVQPLAISEPLDQAQPKSPPRIGPVPLLLEPPRASVKKRDGKTVMFDPDRRQSSRLRSSSQELTQPDPRMGIGKPRGKSAKKLKELVGISNILTGNSSLSASDFHSDLDEECFSTSDSSPSDCSISLLVSLVPFPWIK</sequence>
<dbReference type="AlphaFoldDB" id="Q2QTA0"/>
<protein>
    <submittedName>
        <fullName evidence="3">Zinc knuckle family protein</fullName>
    </submittedName>
</protein>
<dbReference type="Pfam" id="PF24530">
    <property type="entry name" value="DUF7597"/>
    <property type="match status" value="1"/>
</dbReference>
<reference evidence="3" key="3">
    <citation type="submission" date="2006-01" db="EMBL/GenBank/DDBJ databases">
        <authorList>
            <person name="Buell R."/>
        </authorList>
    </citation>
    <scope>NUCLEOTIDE SEQUENCE</scope>
</reference>
<accession>Q2QTA0</accession>
<evidence type="ECO:0000259" key="2">
    <source>
        <dbReference type="Pfam" id="PF24530"/>
    </source>
</evidence>
<dbReference type="InterPro" id="IPR056018">
    <property type="entry name" value="DUF7597"/>
</dbReference>
<reference evidence="3" key="1">
    <citation type="journal article" date="2005" name="BMC Biol.">
        <title>The sequence of rice chromosomes 11 and 12, rich in disease resistance genes and recent gene duplications.</title>
        <authorList>
            <consortium name="The rice chromosomes 11 and 12 sequencing consortia"/>
        </authorList>
    </citation>
    <scope>NUCLEOTIDE SEQUENCE [LARGE SCALE GENOMIC DNA]</scope>
</reference>
<gene>
    <name evidence="3" type="ordered locus">LOC_Os12g20370</name>
</gene>
<feature type="compositionally biased region" description="Polar residues" evidence="1">
    <location>
        <begin position="387"/>
        <end position="406"/>
    </location>
</feature>
<evidence type="ECO:0000313" key="3">
    <source>
        <dbReference type="EMBL" id="ABA97507.2"/>
    </source>
</evidence>
<dbReference type="EMBL" id="DP000011">
    <property type="protein sequence ID" value="ABA97507.2"/>
    <property type="molecule type" value="Genomic_DNA"/>
</dbReference>
<reference evidence="3" key="2">
    <citation type="submission" date="2005-04" db="EMBL/GenBank/DDBJ databases">
        <authorList>
            <person name="Buell C.R."/>
            <person name="Wing R.A."/>
            <person name="McCombie W.A."/>
            <person name="Ouyang S."/>
        </authorList>
    </citation>
    <scope>NUCLEOTIDE SEQUENCE</scope>
</reference>
<name>Q2QTA0_ORYSJ</name>
<feature type="compositionally biased region" description="Basic and acidic residues" evidence="1">
    <location>
        <begin position="543"/>
        <end position="558"/>
    </location>
</feature>
<evidence type="ECO:0000256" key="1">
    <source>
        <dbReference type="SAM" id="MobiDB-lite"/>
    </source>
</evidence>
<feature type="region of interest" description="Disordered" evidence="1">
    <location>
        <begin position="539"/>
        <end position="583"/>
    </location>
</feature>